<evidence type="ECO:0000256" key="1">
    <source>
        <dbReference type="SAM" id="Phobius"/>
    </source>
</evidence>
<evidence type="ECO:0000313" key="2">
    <source>
        <dbReference type="EMBL" id="VVV06990.1"/>
    </source>
</evidence>
<dbReference type="RefSeq" id="WP_192957878.1">
    <property type="nucleotide sequence ID" value="NZ_LR721753.1"/>
</dbReference>
<feature type="transmembrane region" description="Helical" evidence="1">
    <location>
        <begin position="34"/>
        <end position="62"/>
    </location>
</feature>
<feature type="transmembrane region" description="Helical" evidence="1">
    <location>
        <begin position="88"/>
        <end position="108"/>
    </location>
</feature>
<dbReference type="AlphaFoldDB" id="A0A5Q4ZYR7"/>
<protein>
    <submittedName>
        <fullName evidence="2">Uncharacterized protein</fullName>
    </submittedName>
</protein>
<keyword evidence="1" id="KW-0812">Transmembrane</keyword>
<geneLocation type="plasmid" evidence="2">
    <name>pAWOD_2</name>
</geneLocation>
<gene>
    <name evidence="2" type="ORF">AW0309160_04484</name>
</gene>
<organism evidence="2">
    <name type="scientific">Aliivibrio wodanis</name>
    <dbReference type="NCBI Taxonomy" id="80852"/>
    <lineage>
        <taxon>Bacteria</taxon>
        <taxon>Pseudomonadati</taxon>
        <taxon>Pseudomonadota</taxon>
        <taxon>Gammaproteobacteria</taxon>
        <taxon>Vibrionales</taxon>
        <taxon>Vibrionaceae</taxon>
        <taxon>Aliivibrio</taxon>
    </lineage>
</organism>
<proteinExistence type="predicted"/>
<dbReference type="EMBL" id="LR721753">
    <property type="protein sequence ID" value="VVV06990.1"/>
    <property type="molecule type" value="Genomic_DNA"/>
</dbReference>
<feature type="transmembrane region" description="Helical" evidence="1">
    <location>
        <begin position="120"/>
        <end position="140"/>
    </location>
</feature>
<keyword evidence="1" id="KW-1133">Transmembrane helix</keyword>
<keyword evidence="2" id="KW-0614">Plasmid</keyword>
<reference evidence="2" key="1">
    <citation type="submission" date="2019-09" db="EMBL/GenBank/DDBJ databases">
        <authorList>
            <person name="Hjerde E."/>
        </authorList>
    </citation>
    <scope>NUCLEOTIDE SEQUENCE [LARGE SCALE GENOMIC DNA]</scope>
    <source>
        <strain evidence="2">06/09/160</strain>
        <plasmid evidence="2">pAWOD_2</plasmid>
    </source>
</reference>
<sequence length="182" mass="20932">MSSLDAEHLKEDGKHSTQPSKFAEWFNSPSKSFIYAYMFIVITSVFVSVILFSILGASSLLYARKLKKREDSDVIALMASYLSAIGKLCIRFVITTLFLAFIIFSLYSSTTVPPFIVNNSLYLVPFPILFLLLAFISNAVRMHLALPPMTRLLDPVRYFFVWLFRFSKKLVRNMWLEFKAKS</sequence>
<keyword evidence="1" id="KW-0472">Membrane</keyword>
<name>A0A5Q4ZYR7_9GAMM</name>
<accession>A0A5Q4ZYR7</accession>